<evidence type="ECO:0000313" key="8">
    <source>
        <dbReference type="EMBL" id="MEN5376517.1"/>
    </source>
</evidence>
<dbReference type="InterPro" id="IPR033985">
    <property type="entry name" value="SusD-like_N"/>
</dbReference>
<evidence type="ECO:0000256" key="1">
    <source>
        <dbReference type="ARBA" id="ARBA00004442"/>
    </source>
</evidence>
<evidence type="ECO:0000256" key="3">
    <source>
        <dbReference type="ARBA" id="ARBA00022729"/>
    </source>
</evidence>
<reference evidence="8 9" key="1">
    <citation type="submission" date="2024-04" db="EMBL/GenBank/DDBJ databases">
        <title>WGS of bacteria from Torrens River.</title>
        <authorList>
            <person name="Wyrsch E.R."/>
            <person name="Drigo B."/>
        </authorList>
    </citation>
    <scope>NUCLEOTIDE SEQUENCE [LARGE SCALE GENOMIC DNA]</scope>
    <source>
        <strain evidence="8 9">TWI391</strain>
    </source>
</reference>
<protein>
    <submittedName>
        <fullName evidence="8">RagB/SusD family nutrient uptake outer membrane protein</fullName>
    </submittedName>
</protein>
<proteinExistence type="inferred from homology"/>
<name>A0ABV0BPK8_9SPHI</name>
<evidence type="ECO:0000313" key="9">
    <source>
        <dbReference type="Proteomes" id="UP001409291"/>
    </source>
</evidence>
<keyword evidence="9" id="KW-1185">Reference proteome</keyword>
<feature type="domain" description="SusD-like N-terminal" evidence="7">
    <location>
        <begin position="26"/>
        <end position="226"/>
    </location>
</feature>
<comment type="subcellular location">
    <subcellularLocation>
        <location evidence="1">Cell outer membrane</location>
    </subcellularLocation>
</comment>
<dbReference type="InterPro" id="IPR012944">
    <property type="entry name" value="SusD_RagB_dom"/>
</dbReference>
<feature type="domain" description="RagB/SusD" evidence="6">
    <location>
        <begin position="311"/>
        <end position="416"/>
    </location>
</feature>
<dbReference type="PROSITE" id="PS51257">
    <property type="entry name" value="PROKAR_LIPOPROTEIN"/>
    <property type="match status" value="1"/>
</dbReference>
<keyword evidence="5" id="KW-0998">Cell outer membrane</keyword>
<dbReference type="EMBL" id="JBDJNQ010000002">
    <property type="protein sequence ID" value="MEN5376517.1"/>
    <property type="molecule type" value="Genomic_DNA"/>
</dbReference>
<sequence length="455" mass="53236">MKKQLYYFRIGLVITMLISLCSCEKYLSVQSNDQMKIVTSLTDMQMLLDDTRIMNMSLSSFAEASADDYFIDDITYKTFTDTDQKTYVWDNYDYYYKNDWAYAYNVVYNCNLVLQKINVVDQNNKSNTLFDEVKGTALFFRGNQYLNLLWTYAKAYDPNNSRNELGIVLRTTSDFNVLSKRSTVEESYQAVISDLRQAERLLSDQRNVKTRPNKLAVWGTLARTYLSMGKYDSAFYYSDRLLAVNSALMDFNSDEDIQPDNQYPFKLFNKETISYFELTPSIMTSPGNIMVDTLLYSKYEENDLRKKYYFKISKNGYPSFYGNYSGSYSLFGGISIAEMYLTKAECAARMGNISSAILETNRLLQKRYKLNTYRPFESNKKDDVLNWILMERRKELLMRGLRWMDIKRLNVEFGDISLKRIINGQTYLLKANSDRFALPLPNDVIRQTGIEQNKR</sequence>
<dbReference type="InterPro" id="IPR011990">
    <property type="entry name" value="TPR-like_helical_dom_sf"/>
</dbReference>
<dbReference type="Pfam" id="PF14322">
    <property type="entry name" value="SusD-like_3"/>
    <property type="match status" value="1"/>
</dbReference>
<evidence type="ECO:0000259" key="7">
    <source>
        <dbReference type="Pfam" id="PF14322"/>
    </source>
</evidence>
<gene>
    <name evidence="8" type="ORF">ABE541_04505</name>
</gene>
<organism evidence="8 9">
    <name type="scientific">Sphingobacterium kitahiroshimense</name>
    <dbReference type="NCBI Taxonomy" id="470446"/>
    <lineage>
        <taxon>Bacteria</taxon>
        <taxon>Pseudomonadati</taxon>
        <taxon>Bacteroidota</taxon>
        <taxon>Sphingobacteriia</taxon>
        <taxon>Sphingobacteriales</taxon>
        <taxon>Sphingobacteriaceae</taxon>
        <taxon>Sphingobacterium</taxon>
    </lineage>
</organism>
<evidence type="ECO:0000256" key="5">
    <source>
        <dbReference type="ARBA" id="ARBA00023237"/>
    </source>
</evidence>
<evidence type="ECO:0000256" key="2">
    <source>
        <dbReference type="ARBA" id="ARBA00006275"/>
    </source>
</evidence>
<keyword evidence="4" id="KW-0472">Membrane</keyword>
<comment type="caution">
    <text evidence="8">The sequence shown here is derived from an EMBL/GenBank/DDBJ whole genome shotgun (WGS) entry which is preliminary data.</text>
</comment>
<evidence type="ECO:0000259" key="6">
    <source>
        <dbReference type="Pfam" id="PF07980"/>
    </source>
</evidence>
<dbReference type="Proteomes" id="UP001409291">
    <property type="component" value="Unassembled WGS sequence"/>
</dbReference>
<dbReference type="Pfam" id="PF07980">
    <property type="entry name" value="SusD_RagB"/>
    <property type="match status" value="1"/>
</dbReference>
<dbReference type="Gene3D" id="1.25.40.390">
    <property type="match status" value="1"/>
</dbReference>
<accession>A0ABV0BPK8</accession>
<comment type="similarity">
    <text evidence="2">Belongs to the SusD family.</text>
</comment>
<dbReference type="RefSeq" id="WP_346580738.1">
    <property type="nucleotide sequence ID" value="NZ_JBDJNQ010000002.1"/>
</dbReference>
<dbReference type="SUPFAM" id="SSF48452">
    <property type="entry name" value="TPR-like"/>
    <property type="match status" value="1"/>
</dbReference>
<keyword evidence="3" id="KW-0732">Signal</keyword>
<evidence type="ECO:0000256" key="4">
    <source>
        <dbReference type="ARBA" id="ARBA00023136"/>
    </source>
</evidence>